<protein>
    <submittedName>
        <fullName evidence="2">Uncharacterized protein</fullName>
    </submittedName>
</protein>
<proteinExistence type="inferred from homology"/>
<dbReference type="InterPro" id="IPR050509">
    <property type="entry name" value="CoA-transferase_III"/>
</dbReference>
<dbReference type="AlphaFoldDB" id="A0A5E8C7G2"/>
<dbReference type="Gene3D" id="3.40.50.10540">
    <property type="entry name" value="Crotonobetainyl-coa:carnitine coa-transferase, domain 1"/>
    <property type="match status" value="1"/>
</dbReference>
<dbReference type="GeneID" id="43584371"/>
<dbReference type="EMBL" id="CABVLU010000004">
    <property type="protein sequence ID" value="VVT57146.1"/>
    <property type="molecule type" value="Genomic_DNA"/>
</dbReference>
<dbReference type="Gene3D" id="3.30.1540.10">
    <property type="entry name" value="formyl-coa transferase, domain 3"/>
    <property type="match status" value="1"/>
</dbReference>
<evidence type="ECO:0000313" key="2">
    <source>
        <dbReference type="EMBL" id="VVT57146.1"/>
    </source>
</evidence>
<evidence type="ECO:0000313" key="3">
    <source>
        <dbReference type="Proteomes" id="UP000398389"/>
    </source>
</evidence>
<reference evidence="2 3" key="1">
    <citation type="submission" date="2019-09" db="EMBL/GenBank/DDBJ databases">
        <authorList>
            <person name="Brejova B."/>
        </authorList>
    </citation>
    <scope>NUCLEOTIDE SEQUENCE [LARGE SCALE GENOMIC DNA]</scope>
</reference>
<dbReference type="PANTHER" id="PTHR48228:SF5">
    <property type="entry name" value="ALPHA-METHYLACYL-COA RACEMASE"/>
    <property type="match status" value="1"/>
</dbReference>
<accession>A0A5E8C7G2</accession>
<sequence length="387" mass="43414">MLEKPLKDLTVIELSAQAPGPLCGQILADYGARVIRVDRVTSTSNPDRLTRGKESIALNLRHKSGKKVLRRILESDKVDILIDPYRPGVLERFEVLPQHRPAGKKPLIVVRLTGYGQTGKLSKMPGHDINFLAESGVLGIIGPPNEAPTIPANILGVFGALALPAFASIMTTLYALSKDKGESKKPYIIVDVNVVHSLRYLTQYASYLKYGSYPKNPEPEFKNTWDASRGMNVLEGYVCPYYTIYSTKDDGEYVSIGAMEEQFYQQFLELLYGKNVPKLPDRDDSNNWSALRNIFAQEFKKHGIEYWKKKADEYPNSCAVPVRRLATPDEVPQQLVQLDSDKQKGSVRGGYPLVPGKNTTEVLDEFLGISWRTEYGEEFARQSKPKI</sequence>
<evidence type="ECO:0000256" key="1">
    <source>
        <dbReference type="ARBA" id="ARBA00008383"/>
    </source>
</evidence>
<dbReference type="PANTHER" id="PTHR48228">
    <property type="entry name" value="SUCCINYL-COA--D-CITRAMALATE COA-TRANSFERASE"/>
    <property type="match status" value="1"/>
</dbReference>
<organism evidence="2 3">
    <name type="scientific">Magnusiomyces paraingens</name>
    <dbReference type="NCBI Taxonomy" id="2606893"/>
    <lineage>
        <taxon>Eukaryota</taxon>
        <taxon>Fungi</taxon>
        <taxon>Dikarya</taxon>
        <taxon>Ascomycota</taxon>
        <taxon>Saccharomycotina</taxon>
        <taxon>Dipodascomycetes</taxon>
        <taxon>Dipodascales</taxon>
        <taxon>Dipodascaceae</taxon>
        <taxon>Magnusiomyces</taxon>
    </lineage>
</organism>
<dbReference type="GO" id="GO:0003824">
    <property type="term" value="F:catalytic activity"/>
    <property type="evidence" value="ECO:0007669"/>
    <property type="project" value="InterPro"/>
</dbReference>
<dbReference type="OrthoDB" id="5863171at2759"/>
<gene>
    <name evidence="2" type="ORF">SAPINGB_P005557</name>
</gene>
<dbReference type="InterPro" id="IPR044855">
    <property type="entry name" value="CoA-Trfase_III_dom3_sf"/>
</dbReference>
<dbReference type="InterPro" id="IPR023606">
    <property type="entry name" value="CoA-Trfase_III_dom_1_sf"/>
</dbReference>
<dbReference type="Pfam" id="PF02515">
    <property type="entry name" value="CoA_transf_3"/>
    <property type="match status" value="1"/>
</dbReference>
<dbReference type="SUPFAM" id="SSF89796">
    <property type="entry name" value="CoA-transferase family III (CaiB/BaiF)"/>
    <property type="match status" value="1"/>
</dbReference>
<keyword evidence="3" id="KW-1185">Reference proteome</keyword>
<comment type="similarity">
    <text evidence="1">Belongs to the CoA-transferase III family.</text>
</comment>
<name>A0A5E8C7G2_9ASCO</name>
<dbReference type="InterPro" id="IPR003673">
    <property type="entry name" value="CoA-Trfase_fam_III"/>
</dbReference>
<dbReference type="Proteomes" id="UP000398389">
    <property type="component" value="Unassembled WGS sequence"/>
</dbReference>
<dbReference type="RefSeq" id="XP_031856162.1">
    <property type="nucleotide sequence ID" value="XM_032000271.1"/>
</dbReference>